<evidence type="ECO:0000256" key="5">
    <source>
        <dbReference type="ARBA" id="ARBA00022729"/>
    </source>
</evidence>
<feature type="chain" id="PRO_5002813006" evidence="12">
    <location>
        <begin position="22"/>
        <end position="1111"/>
    </location>
</feature>
<dbReference type="SMART" id="SM00369">
    <property type="entry name" value="LRR_TYP"/>
    <property type="match status" value="14"/>
</dbReference>
<dbReference type="PRINTS" id="PR01537">
    <property type="entry name" value="INTRLKN1R1F"/>
</dbReference>
<evidence type="ECO:0000256" key="7">
    <source>
        <dbReference type="ARBA" id="ARBA00022989"/>
    </source>
</evidence>
<evidence type="ECO:0000313" key="15">
    <source>
        <dbReference type="Proteomes" id="UP000001070"/>
    </source>
</evidence>
<dbReference type="InterPro" id="IPR003591">
    <property type="entry name" value="Leu-rich_rpt_typical-subtyp"/>
</dbReference>
<evidence type="ECO:0000256" key="2">
    <source>
        <dbReference type="ARBA" id="ARBA00009634"/>
    </source>
</evidence>
<keyword evidence="10" id="KW-0325">Glycoprotein</keyword>
<dbReference type="InterPro" id="IPR032675">
    <property type="entry name" value="LRR_dom_sf"/>
</dbReference>
<protein>
    <submittedName>
        <fullName evidence="14">GH14238</fullName>
    </submittedName>
</protein>
<dbReference type="InterPro" id="IPR035897">
    <property type="entry name" value="Toll_tir_struct_dom_sf"/>
</dbReference>
<dbReference type="SMART" id="SM00013">
    <property type="entry name" value="LRRNT"/>
    <property type="match status" value="1"/>
</dbReference>
<keyword evidence="4 11" id="KW-0812">Transmembrane</keyword>
<dbReference type="SMART" id="SM00364">
    <property type="entry name" value="LRR_BAC"/>
    <property type="match status" value="6"/>
</dbReference>
<feature type="transmembrane region" description="Helical" evidence="11">
    <location>
        <begin position="813"/>
        <end position="836"/>
    </location>
</feature>
<dbReference type="FunFam" id="3.40.50.10140:FF:000020">
    <property type="entry name" value="Blast:Protein toll"/>
    <property type="match status" value="1"/>
</dbReference>
<dbReference type="InParanoid" id="B4JY71"/>
<dbReference type="Gene3D" id="3.40.50.10140">
    <property type="entry name" value="Toll/interleukin-1 receptor homology (TIR) domain"/>
    <property type="match status" value="1"/>
</dbReference>
<dbReference type="InterPro" id="IPR001611">
    <property type="entry name" value="Leu-rich_rpt"/>
</dbReference>
<keyword evidence="7 11" id="KW-1133">Transmembrane helix</keyword>
<evidence type="ECO:0000256" key="12">
    <source>
        <dbReference type="SAM" id="SignalP"/>
    </source>
</evidence>
<dbReference type="OrthoDB" id="1421090at2759"/>
<dbReference type="FunFam" id="3.80.10.10:FF:001164">
    <property type="entry name" value="GH01279p"/>
    <property type="match status" value="2"/>
</dbReference>
<keyword evidence="3" id="KW-0433">Leucine-rich repeat</keyword>
<feature type="signal peptide" evidence="12">
    <location>
        <begin position="1"/>
        <end position="21"/>
    </location>
</feature>
<dbReference type="InterPro" id="IPR000157">
    <property type="entry name" value="TIR_dom"/>
</dbReference>
<dbReference type="SUPFAM" id="SSF52200">
    <property type="entry name" value="Toll/Interleukin receptor TIR domain"/>
    <property type="match status" value="1"/>
</dbReference>
<dbReference type="InterPro" id="IPR000372">
    <property type="entry name" value="LRRNT"/>
</dbReference>
<dbReference type="PROSITE" id="PS51450">
    <property type="entry name" value="LRR"/>
    <property type="match status" value="2"/>
</dbReference>
<feature type="domain" description="TIR" evidence="13">
    <location>
        <begin position="865"/>
        <end position="1001"/>
    </location>
</feature>
<dbReference type="AlphaFoldDB" id="B4JY71"/>
<dbReference type="PhylomeDB" id="B4JY71"/>
<reference evidence="14 15" key="1">
    <citation type="journal article" date="2007" name="Nature">
        <title>Evolution of genes and genomes on the Drosophila phylogeny.</title>
        <authorList>
            <consortium name="Drosophila 12 Genomes Consortium"/>
            <person name="Clark A.G."/>
            <person name="Eisen M.B."/>
            <person name="Smith D.R."/>
            <person name="Bergman C.M."/>
            <person name="Oliver B."/>
            <person name="Markow T.A."/>
            <person name="Kaufman T.C."/>
            <person name="Kellis M."/>
            <person name="Gelbart W."/>
            <person name="Iyer V.N."/>
            <person name="Pollard D.A."/>
            <person name="Sackton T.B."/>
            <person name="Larracuente A.M."/>
            <person name="Singh N.D."/>
            <person name="Abad J.P."/>
            <person name="Abt D.N."/>
            <person name="Adryan B."/>
            <person name="Aguade M."/>
            <person name="Akashi H."/>
            <person name="Anderson W.W."/>
            <person name="Aquadro C.F."/>
            <person name="Ardell D.H."/>
            <person name="Arguello R."/>
            <person name="Artieri C.G."/>
            <person name="Barbash D.A."/>
            <person name="Barker D."/>
            <person name="Barsanti P."/>
            <person name="Batterham P."/>
            <person name="Batzoglou S."/>
            <person name="Begun D."/>
            <person name="Bhutkar A."/>
            <person name="Blanco E."/>
            <person name="Bosak S.A."/>
            <person name="Bradley R.K."/>
            <person name="Brand A.D."/>
            <person name="Brent M.R."/>
            <person name="Brooks A.N."/>
            <person name="Brown R.H."/>
            <person name="Butlin R.K."/>
            <person name="Caggese C."/>
            <person name="Calvi B.R."/>
            <person name="Bernardo de Carvalho A."/>
            <person name="Caspi A."/>
            <person name="Castrezana S."/>
            <person name="Celniker S.E."/>
            <person name="Chang J.L."/>
            <person name="Chapple C."/>
            <person name="Chatterji S."/>
            <person name="Chinwalla A."/>
            <person name="Civetta A."/>
            <person name="Clifton S.W."/>
            <person name="Comeron J.M."/>
            <person name="Costello J.C."/>
            <person name="Coyne J.A."/>
            <person name="Daub J."/>
            <person name="David R.G."/>
            <person name="Delcher A.L."/>
            <person name="Delehaunty K."/>
            <person name="Do C.B."/>
            <person name="Ebling H."/>
            <person name="Edwards K."/>
            <person name="Eickbush T."/>
            <person name="Evans J.D."/>
            <person name="Filipski A."/>
            <person name="Findeiss S."/>
            <person name="Freyhult E."/>
            <person name="Fulton L."/>
            <person name="Fulton R."/>
            <person name="Garcia A.C."/>
            <person name="Gardiner A."/>
            <person name="Garfield D.A."/>
            <person name="Garvin B.E."/>
            <person name="Gibson G."/>
            <person name="Gilbert D."/>
            <person name="Gnerre S."/>
            <person name="Godfrey J."/>
            <person name="Good R."/>
            <person name="Gotea V."/>
            <person name="Gravely B."/>
            <person name="Greenberg A.J."/>
            <person name="Griffiths-Jones S."/>
            <person name="Gross S."/>
            <person name="Guigo R."/>
            <person name="Gustafson E.A."/>
            <person name="Haerty W."/>
            <person name="Hahn M.W."/>
            <person name="Halligan D.L."/>
            <person name="Halpern A.L."/>
            <person name="Halter G.M."/>
            <person name="Han M.V."/>
            <person name="Heger A."/>
            <person name="Hillier L."/>
            <person name="Hinrichs A.S."/>
            <person name="Holmes I."/>
            <person name="Hoskins R.A."/>
            <person name="Hubisz M.J."/>
            <person name="Hultmark D."/>
            <person name="Huntley M.A."/>
            <person name="Jaffe D.B."/>
            <person name="Jagadeeshan S."/>
            <person name="Jeck W.R."/>
            <person name="Johnson J."/>
            <person name="Jones C.D."/>
            <person name="Jordan W.C."/>
            <person name="Karpen G.H."/>
            <person name="Kataoka E."/>
            <person name="Keightley P.D."/>
            <person name="Kheradpour P."/>
            <person name="Kirkness E.F."/>
            <person name="Koerich L.B."/>
            <person name="Kristiansen K."/>
            <person name="Kudrna D."/>
            <person name="Kulathinal R.J."/>
            <person name="Kumar S."/>
            <person name="Kwok R."/>
            <person name="Lander E."/>
            <person name="Langley C.H."/>
            <person name="Lapoint R."/>
            <person name="Lazzaro B.P."/>
            <person name="Lee S.J."/>
            <person name="Levesque L."/>
            <person name="Li R."/>
            <person name="Lin C.F."/>
            <person name="Lin M.F."/>
            <person name="Lindblad-Toh K."/>
            <person name="Llopart A."/>
            <person name="Long M."/>
            <person name="Low L."/>
            <person name="Lozovsky E."/>
            <person name="Lu J."/>
            <person name="Luo M."/>
            <person name="Machado C.A."/>
            <person name="Makalowski W."/>
            <person name="Marzo M."/>
            <person name="Matsuda M."/>
            <person name="Matzkin L."/>
            <person name="McAllister B."/>
            <person name="McBride C.S."/>
            <person name="McKernan B."/>
            <person name="McKernan K."/>
            <person name="Mendez-Lago M."/>
            <person name="Minx P."/>
            <person name="Mollenhauer M.U."/>
            <person name="Montooth K."/>
            <person name="Mount S.M."/>
            <person name="Mu X."/>
            <person name="Myers E."/>
            <person name="Negre B."/>
            <person name="Newfeld S."/>
            <person name="Nielsen R."/>
            <person name="Noor M.A."/>
            <person name="O'Grady P."/>
            <person name="Pachter L."/>
            <person name="Papaceit M."/>
            <person name="Parisi M.J."/>
            <person name="Parisi M."/>
            <person name="Parts L."/>
            <person name="Pedersen J.S."/>
            <person name="Pesole G."/>
            <person name="Phillippy A.M."/>
            <person name="Ponting C.P."/>
            <person name="Pop M."/>
            <person name="Porcelli D."/>
            <person name="Powell J.R."/>
            <person name="Prohaska S."/>
            <person name="Pruitt K."/>
            <person name="Puig M."/>
            <person name="Quesneville H."/>
            <person name="Ram K.R."/>
            <person name="Rand D."/>
            <person name="Rasmussen M.D."/>
            <person name="Reed L.K."/>
            <person name="Reenan R."/>
            <person name="Reily A."/>
            <person name="Remington K.A."/>
            <person name="Rieger T.T."/>
            <person name="Ritchie M.G."/>
            <person name="Robin C."/>
            <person name="Rogers Y.H."/>
            <person name="Rohde C."/>
            <person name="Rozas J."/>
            <person name="Rubenfield M.J."/>
            <person name="Ruiz A."/>
            <person name="Russo S."/>
            <person name="Salzberg S.L."/>
            <person name="Sanchez-Gracia A."/>
            <person name="Saranga D.J."/>
            <person name="Sato H."/>
            <person name="Schaeffer S.W."/>
            <person name="Schatz M.C."/>
            <person name="Schlenke T."/>
            <person name="Schwartz R."/>
            <person name="Segarra C."/>
            <person name="Singh R.S."/>
            <person name="Sirot L."/>
            <person name="Sirota M."/>
            <person name="Sisneros N.B."/>
            <person name="Smith C.D."/>
            <person name="Smith T.F."/>
            <person name="Spieth J."/>
            <person name="Stage D.E."/>
            <person name="Stark A."/>
            <person name="Stephan W."/>
            <person name="Strausberg R.L."/>
            <person name="Strempel S."/>
            <person name="Sturgill D."/>
            <person name="Sutton G."/>
            <person name="Sutton G.G."/>
            <person name="Tao W."/>
            <person name="Teichmann S."/>
            <person name="Tobari Y.N."/>
            <person name="Tomimura Y."/>
            <person name="Tsolas J.M."/>
            <person name="Valente V.L."/>
            <person name="Venter E."/>
            <person name="Venter J.C."/>
            <person name="Vicario S."/>
            <person name="Vieira F.G."/>
            <person name="Vilella A.J."/>
            <person name="Villasante A."/>
            <person name="Walenz B."/>
            <person name="Wang J."/>
            <person name="Wasserman M."/>
            <person name="Watts T."/>
            <person name="Wilson D."/>
            <person name="Wilson R.K."/>
            <person name="Wing R.A."/>
            <person name="Wolfner M.F."/>
            <person name="Wong A."/>
            <person name="Wong G.K."/>
            <person name="Wu C.I."/>
            <person name="Wu G."/>
            <person name="Yamamoto D."/>
            <person name="Yang H.P."/>
            <person name="Yang S.P."/>
            <person name="Yorke J.A."/>
            <person name="Yoshida K."/>
            <person name="Zdobnov E."/>
            <person name="Zhang P."/>
            <person name="Zhang Y."/>
            <person name="Zimin A.V."/>
            <person name="Baldwin J."/>
            <person name="Abdouelleil A."/>
            <person name="Abdulkadir J."/>
            <person name="Abebe A."/>
            <person name="Abera B."/>
            <person name="Abreu J."/>
            <person name="Acer S.C."/>
            <person name="Aftuck L."/>
            <person name="Alexander A."/>
            <person name="An P."/>
            <person name="Anderson E."/>
            <person name="Anderson S."/>
            <person name="Arachi H."/>
            <person name="Azer M."/>
            <person name="Bachantsang P."/>
            <person name="Barry A."/>
            <person name="Bayul T."/>
            <person name="Berlin A."/>
            <person name="Bessette D."/>
            <person name="Bloom T."/>
            <person name="Blye J."/>
            <person name="Boguslavskiy L."/>
            <person name="Bonnet C."/>
            <person name="Boukhgalter B."/>
            <person name="Bourzgui I."/>
            <person name="Brown A."/>
            <person name="Cahill P."/>
            <person name="Channer S."/>
            <person name="Cheshatsang Y."/>
            <person name="Chuda L."/>
            <person name="Citroen M."/>
            <person name="Collymore A."/>
            <person name="Cooke P."/>
            <person name="Costello M."/>
            <person name="D'Aco K."/>
            <person name="Daza R."/>
            <person name="De Haan G."/>
            <person name="DeGray S."/>
            <person name="DeMaso C."/>
            <person name="Dhargay N."/>
            <person name="Dooley K."/>
            <person name="Dooley E."/>
            <person name="Doricent M."/>
            <person name="Dorje P."/>
            <person name="Dorjee K."/>
            <person name="Dupes A."/>
            <person name="Elong R."/>
            <person name="Falk J."/>
            <person name="Farina A."/>
            <person name="Faro S."/>
            <person name="Ferguson D."/>
            <person name="Fisher S."/>
            <person name="Foley C.D."/>
            <person name="Franke A."/>
            <person name="Friedrich D."/>
            <person name="Gadbois L."/>
            <person name="Gearin G."/>
            <person name="Gearin C.R."/>
            <person name="Giannoukos G."/>
            <person name="Goode T."/>
            <person name="Graham J."/>
            <person name="Grandbois E."/>
            <person name="Grewal S."/>
            <person name="Gyaltsen K."/>
            <person name="Hafez N."/>
            <person name="Hagos B."/>
            <person name="Hall J."/>
            <person name="Henson C."/>
            <person name="Hollinger A."/>
            <person name="Honan T."/>
            <person name="Huard M.D."/>
            <person name="Hughes L."/>
            <person name="Hurhula B."/>
            <person name="Husby M.E."/>
            <person name="Kamat A."/>
            <person name="Kanga B."/>
            <person name="Kashin S."/>
            <person name="Khazanovich D."/>
            <person name="Kisner P."/>
            <person name="Lance K."/>
            <person name="Lara M."/>
            <person name="Lee W."/>
            <person name="Lennon N."/>
            <person name="Letendre F."/>
            <person name="LeVine R."/>
            <person name="Lipovsky A."/>
            <person name="Liu X."/>
            <person name="Liu J."/>
            <person name="Liu S."/>
            <person name="Lokyitsang T."/>
            <person name="Lokyitsang Y."/>
            <person name="Lubonja R."/>
            <person name="Lui A."/>
            <person name="MacDonald P."/>
            <person name="Magnisalis V."/>
            <person name="Maru K."/>
            <person name="Matthews C."/>
            <person name="McCusker W."/>
            <person name="McDonough S."/>
            <person name="Mehta T."/>
            <person name="Meldrim J."/>
            <person name="Meneus L."/>
            <person name="Mihai O."/>
            <person name="Mihalev A."/>
            <person name="Mihova T."/>
            <person name="Mittelman R."/>
            <person name="Mlenga V."/>
            <person name="Montmayeur A."/>
            <person name="Mulrain L."/>
            <person name="Navidi A."/>
            <person name="Naylor J."/>
            <person name="Negash T."/>
            <person name="Nguyen T."/>
            <person name="Nguyen N."/>
            <person name="Nicol R."/>
            <person name="Norbu C."/>
            <person name="Norbu N."/>
            <person name="Novod N."/>
            <person name="O'Neill B."/>
            <person name="Osman S."/>
            <person name="Markiewicz E."/>
            <person name="Oyono O.L."/>
            <person name="Patti C."/>
            <person name="Phunkhang P."/>
            <person name="Pierre F."/>
            <person name="Priest M."/>
            <person name="Raghuraman S."/>
            <person name="Rege F."/>
            <person name="Reyes R."/>
            <person name="Rise C."/>
            <person name="Rogov P."/>
            <person name="Ross K."/>
            <person name="Ryan E."/>
            <person name="Settipalli S."/>
            <person name="Shea T."/>
            <person name="Sherpa N."/>
            <person name="Shi L."/>
            <person name="Shih D."/>
            <person name="Sparrow T."/>
            <person name="Spaulding J."/>
            <person name="Stalker J."/>
            <person name="Stange-Thomann N."/>
            <person name="Stavropoulos S."/>
            <person name="Stone C."/>
            <person name="Strader C."/>
            <person name="Tesfaye S."/>
            <person name="Thomson T."/>
            <person name="Thoulutsang Y."/>
            <person name="Thoulutsang D."/>
            <person name="Topham K."/>
            <person name="Topping I."/>
            <person name="Tsamla T."/>
            <person name="Vassiliev H."/>
            <person name="Vo A."/>
            <person name="Wangchuk T."/>
            <person name="Wangdi T."/>
            <person name="Weiand M."/>
            <person name="Wilkinson J."/>
            <person name="Wilson A."/>
            <person name="Yadav S."/>
            <person name="Young G."/>
            <person name="Yu Q."/>
            <person name="Zembek L."/>
            <person name="Zhong D."/>
            <person name="Zimmer A."/>
            <person name="Zwirko Z."/>
            <person name="Jaffe D.B."/>
            <person name="Alvarez P."/>
            <person name="Brockman W."/>
            <person name="Butler J."/>
            <person name="Chin C."/>
            <person name="Gnerre S."/>
            <person name="Grabherr M."/>
            <person name="Kleber M."/>
            <person name="Mauceli E."/>
            <person name="MacCallum I."/>
        </authorList>
    </citation>
    <scope>NUCLEOTIDE SEQUENCE [LARGE SCALE GENOMIC DNA]</scope>
    <source>
        <strain evidence="15">Tucson 15287-2541.00</strain>
    </source>
</reference>
<organism evidence="15">
    <name type="scientific">Drosophila grimshawi</name>
    <name type="common">Hawaiian fruit fly</name>
    <name type="synonym">Idiomyia grimshawi</name>
    <dbReference type="NCBI Taxonomy" id="7222"/>
    <lineage>
        <taxon>Eukaryota</taxon>
        <taxon>Metazoa</taxon>
        <taxon>Ecdysozoa</taxon>
        <taxon>Arthropoda</taxon>
        <taxon>Hexapoda</taxon>
        <taxon>Insecta</taxon>
        <taxon>Pterygota</taxon>
        <taxon>Neoptera</taxon>
        <taxon>Endopterygota</taxon>
        <taxon>Diptera</taxon>
        <taxon>Brachycera</taxon>
        <taxon>Muscomorpha</taxon>
        <taxon>Ephydroidea</taxon>
        <taxon>Drosophilidae</taxon>
        <taxon>Drosophila</taxon>
        <taxon>Hawaiian Drosophila</taxon>
    </lineage>
</organism>
<evidence type="ECO:0000313" key="14">
    <source>
        <dbReference type="EMBL" id="EDV90633.1"/>
    </source>
</evidence>
<dbReference type="FunCoup" id="B4JY71">
    <property type="interactions" value="101"/>
</dbReference>
<dbReference type="GO" id="GO:0038023">
    <property type="term" value="F:signaling receptor activity"/>
    <property type="evidence" value="ECO:0007669"/>
    <property type="project" value="TreeGrafter"/>
</dbReference>
<keyword evidence="5 12" id="KW-0732">Signal</keyword>
<keyword evidence="9" id="KW-0675">Receptor</keyword>
<keyword evidence="6" id="KW-0677">Repeat</keyword>
<keyword evidence="8 11" id="KW-0472">Membrane</keyword>
<comment type="similarity">
    <text evidence="2">Belongs to the Toll-like receptor family.</text>
</comment>
<dbReference type="Proteomes" id="UP000001070">
    <property type="component" value="Unassembled WGS sequence"/>
</dbReference>
<sequence length="1111" mass="126331">MREVSAAAPLSLLLLVLVVQALNWPLGEALFGRDDCRDLTISSCECAPSLSEYELNCPGNSYNPKFKITIRPGSTVQIECNLTDASEYTQMPKLSIGSINMVQIKRCPLPHHTPIAGIMDHLGIRDTKVLIFEGNDLHVNLTRMHFERLQKLQRLRFAARRLPYIPEDLLSDMHLLNWLDMRAANLGALPARLLANMENLQFLELGSNNLKQLPRGLFHNLHKLLHLNLWSNQLHNLSKHDFEGATSVKDIDLHNNGIVQLKPDVFALLTNVTEINLNGNSFRSLPEGLFEHNKMLQQVKLQNNRVPLANLPARLFANLPELRTLYLRCELETLAADLIENSTALTDISLYDNRLSTLPAKFLEQQLNLINLDLHKNLLSHLPDGIFHHLVKLETLNLAENQLTEISSKLFSKLMNLKTLRMNDNRLLTIRPQAFAGNTLLRQLNLANNRINLHEYLTVHGVDMDLGSPFAHLRNLTTLNLRNNSLMVIFSDWKYAMRELQEIDLSYNNFTWLDYSDLDFVSAFDLTVNMSHNQLHTVHFYKQTEFQPLDKGLRLVHGVKSVHVDLNDNPLVCDCTLLRFLQVVRGDIQPDYAKNLITYTDRLNCQAPIALADRAMRFVHPSELVCNFDQAEDPKERRCPSHCECLVRTFDSTLIVNCSNGELTKIPKLPRLPQNLLEMELYVENNTLLKLPQNNAPGYENVTRLYVAGNNLTQLEPSQLPANLKYLDMSRNQLQLLNSSVLGYLNSTLDNVTLRLSQNPWICNCGARELLLFTQNKYERIPDHTNMFCMDAEMPTRLMELNINDICPRPKSLLIAVTVIISLAGFLLGISAALYYKYQQEIKIWLYAHNLCMWFVTEAELDKDKKFDAFISYSQKDQSFVEKHLVPQLEHGPQKFTLCVHVRNWLVGGFIPENIVRSVADSRRTIIVLSPNFIKSDWARMEFRAAHRSALNEGRSRVIVIIYSDIGDIEQLDDELKAYLRMNTYLKWGDPWFWDKLRYALPHRSPIGVSQGNGSLIKSALKGSTDDKLELIKPSPVTPPLTTPPGDTTKNPLVAQLNGGTPHTAIMIANGKNGLTNLYAPNGKAHHHHHHGNGHINGAFIINTNAKQSDV</sequence>
<evidence type="ECO:0000256" key="11">
    <source>
        <dbReference type="SAM" id="Phobius"/>
    </source>
</evidence>
<dbReference type="PANTHER" id="PTHR24365">
    <property type="entry name" value="TOLL-LIKE RECEPTOR"/>
    <property type="match status" value="1"/>
</dbReference>
<dbReference type="SMART" id="SM00255">
    <property type="entry name" value="TIR"/>
    <property type="match status" value="1"/>
</dbReference>
<dbReference type="STRING" id="7222.B4JY71"/>
<dbReference type="SUPFAM" id="SSF52058">
    <property type="entry name" value="L domain-like"/>
    <property type="match status" value="3"/>
</dbReference>
<dbReference type="PANTHER" id="PTHR24365:SF541">
    <property type="entry name" value="PROTEIN TOLL-RELATED"/>
    <property type="match status" value="1"/>
</dbReference>
<dbReference type="OMA" id="EYELNCP"/>
<dbReference type="GO" id="GO:0005886">
    <property type="term" value="C:plasma membrane"/>
    <property type="evidence" value="ECO:0007669"/>
    <property type="project" value="TreeGrafter"/>
</dbReference>
<dbReference type="eggNOG" id="KOG4641">
    <property type="taxonomic scope" value="Eukaryota"/>
</dbReference>
<keyword evidence="15" id="KW-1185">Reference proteome</keyword>
<evidence type="ECO:0000259" key="13">
    <source>
        <dbReference type="PROSITE" id="PS50104"/>
    </source>
</evidence>
<evidence type="ECO:0000256" key="6">
    <source>
        <dbReference type="ARBA" id="ARBA00022737"/>
    </source>
</evidence>
<dbReference type="SMART" id="SM00082">
    <property type="entry name" value="LRRCT"/>
    <property type="match status" value="2"/>
</dbReference>
<accession>B4JY71</accession>
<dbReference type="HOGENOM" id="CLU_009970_0_0_1"/>
<evidence type="ECO:0000256" key="8">
    <source>
        <dbReference type="ARBA" id="ARBA00023136"/>
    </source>
</evidence>
<comment type="subcellular location">
    <subcellularLocation>
        <location evidence="1">Membrane</location>
        <topology evidence="1">Single-pass type I membrane protein</topology>
    </subcellularLocation>
</comment>
<evidence type="ECO:0000256" key="4">
    <source>
        <dbReference type="ARBA" id="ARBA00022692"/>
    </source>
</evidence>
<name>B4JY71_DROGR</name>
<evidence type="ECO:0000256" key="1">
    <source>
        <dbReference type="ARBA" id="ARBA00004479"/>
    </source>
</evidence>
<proteinExistence type="inferred from homology"/>
<gene>
    <name evidence="14" type="primary">Dgri\GH14238</name>
    <name evidence="14" type="ORF">Dgri_GH14238</name>
</gene>
<evidence type="ECO:0000256" key="9">
    <source>
        <dbReference type="ARBA" id="ARBA00023170"/>
    </source>
</evidence>
<evidence type="ECO:0000256" key="10">
    <source>
        <dbReference type="ARBA" id="ARBA00023180"/>
    </source>
</evidence>
<dbReference type="Gene3D" id="3.80.10.10">
    <property type="entry name" value="Ribonuclease Inhibitor"/>
    <property type="match status" value="3"/>
</dbReference>
<dbReference type="GO" id="GO:0007165">
    <property type="term" value="P:signal transduction"/>
    <property type="evidence" value="ECO:0007669"/>
    <property type="project" value="InterPro"/>
</dbReference>
<dbReference type="EMBL" id="CH916377">
    <property type="protein sequence ID" value="EDV90633.1"/>
    <property type="molecule type" value="Genomic_DNA"/>
</dbReference>
<dbReference type="InterPro" id="IPR000483">
    <property type="entry name" value="Cys-rich_flank_reg_C"/>
</dbReference>
<dbReference type="Pfam" id="PF13855">
    <property type="entry name" value="LRR_8"/>
    <property type="match status" value="2"/>
</dbReference>
<dbReference type="Pfam" id="PF13676">
    <property type="entry name" value="TIR_2"/>
    <property type="match status" value="1"/>
</dbReference>
<dbReference type="KEGG" id="dgr:6569893"/>
<dbReference type="FunFam" id="3.80.10.10:FF:000727">
    <property type="entry name" value="Toll-like protein"/>
    <property type="match status" value="1"/>
</dbReference>
<dbReference type="PROSITE" id="PS50104">
    <property type="entry name" value="TIR"/>
    <property type="match status" value="1"/>
</dbReference>
<evidence type="ECO:0000256" key="3">
    <source>
        <dbReference type="ARBA" id="ARBA00022614"/>
    </source>
</evidence>